<evidence type="ECO:0000313" key="2">
    <source>
        <dbReference type="Proteomes" id="UP001497516"/>
    </source>
</evidence>
<gene>
    <name evidence="1" type="ORF">LTRI10_LOCUS21703</name>
</gene>
<reference evidence="1 2" key="1">
    <citation type="submission" date="2024-04" db="EMBL/GenBank/DDBJ databases">
        <authorList>
            <person name="Fracassetti M."/>
        </authorList>
    </citation>
    <scope>NUCLEOTIDE SEQUENCE [LARGE SCALE GENOMIC DNA]</scope>
</reference>
<dbReference type="PANTHER" id="PTHR35218:SF9">
    <property type="entry name" value="ENDONUCLEASE_EXONUCLEASE_PHOSPHATASE DOMAIN-CONTAINING PROTEIN"/>
    <property type="match status" value="1"/>
</dbReference>
<sequence>MVNVFAWNCRGAAVPNFLLYFREFNRIHHPNLVFITEPKISGSEAEGVIHKMGFDSNRRVEAQGFAGGIWALWNSNELTLCGEYGTDQLLHLHFRLTSGEECVISCIYGLPQLSTRRGLWETMRRLVSQMDLPWLLIGDFNAMLGPEDKQGGRGFNMAPSREFREAVEDCSLLEIDYCGPRFTWHGVQGLKERQDRAVCNALWLQRYPDTMTRHL</sequence>
<dbReference type="PANTHER" id="PTHR35218">
    <property type="entry name" value="RNASE H DOMAIN-CONTAINING PROTEIN"/>
    <property type="match status" value="1"/>
</dbReference>
<proteinExistence type="predicted"/>
<dbReference type="SUPFAM" id="SSF56219">
    <property type="entry name" value="DNase I-like"/>
    <property type="match status" value="1"/>
</dbReference>
<protein>
    <recommendedName>
        <fullName evidence="3">Endonuclease/exonuclease/phosphatase domain-containing protein</fullName>
    </recommendedName>
</protein>
<keyword evidence="2" id="KW-1185">Reference proteome</keyword>
<dbReference type="Proteomes" id="UP001497516">
    <property type="component" value="Chromosome 4"/>
</dbReference>
<dbReference type="EMBL" id="OZ034817">
    <property type="protein sequence ID" value="CAL1380247.1"/>
    <property type="molecule type" value="Genomic_DNA"/>
</dbReference>
<dbReference type="AlphaFoldDB" id="A0AAV2E378"/>
<evidence type="ECO:0008006" key="3">
    <source>
        <dbReference type="Google" id="ProtNLM"/>
    </source>
</evidence>
<dbReference type="InterPro" id="IPR036691">
    <property type="entry name" value="Endo/exonu/phosph_ase_sf"/>
</dbReference>
<evidence type="ECO:0000313" key="1">
    <source>
        <dbReference type="EMBL" id="CAL1380247.1"/>
    </source>
</evidence>
<name>A0AAV2E378_9ROSI</name>
<organism evidence="1 2">
    <name type="scientific">Linum trigynum</name>
    <dbReference type="NCBI Taxonomy" id="586398"/>
    <lineage>
        <taxon>Eukaryota</taxon>
        <taxon>Viridiplantae</taxon>
        <taxon>Streptophyta</taxon>
        <taxon>Embryophyta</taxon>
        <taxon>Tracheophyta</taxon>
        <taxon>Spermatophyta</taxon>
        <taxon>Magnoliopsida</taxon>
        <taxon>eudicotyledons</taxon>
        <taxon>Gunneridae</taxon>
        <taxon>Pentapetalae</taxon>
        <taxon>rosids</taxon>
        <taxon>fabids</taxon>
        <taxon>Malpighiales</taxon>
        <taxon>Linaceae</taxon>
        <taxon>Linum</taxon>
    </lineage>
</organism>
<dbReference type="Gene3D" id="3.60.10.10">
    <property type="entry name" value="Endonuclease/exonuclease/phosphatase"/>
    <property type="match status" value="1"/>
</dbReference>
<accession>A0AAV2E378</accession>